<evidence type="ECO:0000256" key="5">
    <source>
        <dbReference type="RuleBase" id="RU003816"/>
    </source>
</evidence>
<protein>
    <recommendedName>
        <fullName evidence="5">30S ribosomal protein S9</fullName>
    </recommendedName>
</protein>
<evidence type="ECO:0000256" key="3">
    <source>
        <dbReference type="ARBA" id="ARBA00023274"/>
    </source>
</evidence>
<sequence length="118" mass="13883">MRLFTCRPFEDEKGKISVNKKQYFEFFPTLELWSIVKSPLEKMKSLNRFEASVKVKGGGFKGQAEAIRHGLARALVKFNPDFRKKLKRVGYLKRDPRMKERKKPGLKKARKAPQWAKR</sequence>
<dbReference type="EMBL" id="MHMY01000011">
    <property type="protein sequence ID" value="OGZ35413.1"/>
    <property type="molecule type" value="Genomic_DNA"/>
</dbReference>
<name>A0A1G2FBN0_9BACT</name>
<keyword evidence="2 4" id="KW-0689">Ribosomal protein</keyword>
<dbReference type="InterPro" id="IPR020568">
    <property type="entry name" value="Ribosomal_Su5_D2-typ_SF"/>
</dbReference>
<keyword evidence="3 4" id="KW-0687">Ribonucleoprotein</keyword>
<dbReference type="SUPFAM" id="SSF54211">
    <property type="entry name" value="Ribosomal protein S5 domain 2-like"/>
    <property type="match status" value="1"/>
</dbReference>
<evidence type="ECO:0000256" key="6">
    <source>
        <dbReference type="SAM" id="MobiDB-lite"/>
    </source>
</evidence>
<dbReference type="GO" id="GO:0003735">
    <property type="term" value="F:structural constituent of ribosome"/>
    <property type="evidence" value="ECO:0007669"/>
    <property type="project" value="InterPro"/>
</dbReference>
<gene>
    <name evidence="7" type="ORF">A2815_01635</name>
</gene>
<evidence type="ECO:0000313" key="8">
    <source>
        <dbReference type="Proteomes" id="UP000176974"/>
    </source>
</evidence>
<dbReference type="Proteomes" id="UP000176974">
    <property type="component" value="Unassembled WGS sequence"/>
</dbReference>
<dbReference type="GO" id="GO:0022627">
    <property type="term" value="C:cytosolic small ribosomal subunit"/>
    <property type="evidence" value="ECO:0007669"/>
    <property type="project" value="TreeGrafter"/>
</dbReference>
<dbReference type="NCBIfam" id="NF001099">
    <property type="entry name" value="PRK00132.1"/>
    <property type="match status" value="1"/>
</dbReference>
<feature type="region of interest" description="Disordered" evidence="6">
    <location>
        <begin position="93"/>
        <end position="118"/>
    </location>
</feature>
<dbReference type="InterPro" id="IPR014721">
    <property type="entry name" value="Ribsml_uS5_D2-typ_fold_subgr"/>
</dbReference>
<dbReference type="InterPro" id="IPR020574">
    <property type="entry name" value="Ribosomal_uS9_CS"/>
</dbReference>
<evidence type="ECO:0000256" key="1">
    <source>
        <dbReference type="ARBA" id="ARBA00005251"/>
    </source>
</evidence>
<evidence type="ECO:0000256" key="4">
    <source>
        <dbReference type="RuleBase" id="RU003815"/>
    </source>
</evidence>
<evidence type="ECO:0000256" key="2">
    <source>
        <dbReference type="ARBA" id="ARBA00022980"/>
    </source>
</evidence>
<dbReference type="InterPro" id="IPR000754">
    <property type="entry name" value="Ribosomal_uS9"/>
</dbReference>
<evidence type="ECO:0000313" key="7">
    <source>
        <dbReference type="EMBL" id="OGZ35413.1"/>
    </source>
</evidence>
<dbReference type="InterPro" id="IPR023035">
    <property type="entry name" value="Ribosomal_uS9_bac/plastid"/>
</dbReference>
<comment type="caution">
    <text evidence="7">The sequence shown here is derived from an EMBL/GenBank/DDBJ whole genome shotgun (WGS) entry which is preliminary data.</text>
</comment>
<dbReference type="PANTHER" id="PTHR21569">
    <property type="entry name" value="RIBOSOMAL PROTEIN S9"/>
    <property type="match status" value="1"/>
</dbReference>
<reference evidence="7 8" key="1">
    <citation type="journal article" date="2016" name="Nat. Commun.">
        <title>Thousands of microbial genomes shed light on interconnected biogeochemical processes in an aquifer system.</title>
        <authorList>
            <person name="Anantharaman K."/>
            <person name="Brown C.T."/>
            <person name="Hug L.A."/>
            <person name="Sharon I."/>
            <person name="Castelle C.J."/>
            <person name="Probst A.J."/>
            <person name="Thomas B.C."/>
            <person name="Singh A."/>
            <person name="Wilkins M.J."/>
            <person name="Karaoz U."/>
            <person name="Brodie E.L."/>
            <person name="Williams K.H."/>
            <person name="Hubbard S.S."/>
            <person name="Banfield J.F."/>
        </authorList>
    </citation>
    <scope>NUCLEOTIDE SEQUENCE [LARGE SCALE GENOMIC DNA]</scope>
</reference>
<feature type="compositionally biased region" description="Basic residues" evidence="6">
    <location>
        <begin position="99"/>
        <end position="118"/>
    </location>
</feature>
<dbReference type="PANTHER" id="PTHR21569:SF1">
    <property type="entry name" value="SMALL RIBOSOMAL SUBUNIT PROTEIN US9M"/>
    <property type="match status" value="1"/>
</dbReference>
<proteinExistence type="inferred from homology"/>
<accession>A0A1G2FBN0</accession>
<dbReference type="Gene3D" id="3.30.230.10">
    <property type="match status" value="1"/>
</dbReference>
<dbReference type="GO" id="GO:0006412">
    <property type="term" value="P:translation"/>
    <property type="evidence" value="ECO:0007669"/>
    <property type="project" value="InterPro"/>
</dbReference>
<dbReference type="PROSITE" id="PS00360">
    <property type="entry name" value="RIBOSOMAL_S9"/>
    <property type="match status" value="1"/>
</dbReference>
<comment type="similarity">
    <text evidence="1 4">Belongs to the universal ribosomal protein uS9 family.</text>
</comment>
<dbReference type="GO" id="GO:0003723">
    <property type="term" value="F:RNA binding"/>
    <property type="evidence" value="ECO:0007669"/>
    <property type="project" value="TreeGrafter"/>
</dbReference>
<organism evidence="7 8">
    <name type="scientific">Candidatus Portnoybacteria bacterium RIFCSPHIGHO2_01_FULL_40_12b</name>
    <dbReference type="NCBI Taxonomy" id="1801994"/>
    <lineage>
        <taxon>Bacteria</taxon>
        <taxon>Candidatus Portnoyibacteriota</taxon>
    </lineage>
</organism>
<dbReference type="AlphaFoldDB" id="A0A1G2FBN0"/>
<dbReference type="Pfam" id="PF00380">
    <property type="entry name" value="Ribosomal_S9"/>
    <property type="match status" value="1"/>
</dbReference>